<protein>
    <recommendedName>
        <fullName evidence="1">RNA-directed DNA polymerase</fullName>
        <ecNumber evidence="1">2.7.7.49</ecNumber>
    </recommendedName>
</protein>
<dbReference type="EMBL" id="VUJU01007029">
    <property type="protein sequence ID" value="KAF0746918.1"/>
    <property type="molecule type" value="Genomic_DNA"/>
</dbReference>
<dbReference type="GO" id="GO:0003964">
    <property type="term" value="F:RNA-directed DNA polymerase activity"/>
    <property type="evidence" value="ECO:0007669"/>
    <property type="project" value="UniProtKB-EC"/>
</dbReference>
<dbReference type="Gene3D" id="3.30.420.10">
    <property type="entry name" value="Ribonuclease H-like superfamily/Ribonuclease H"/>
    <property type="match status" value="1"/>
</dbReference>
<dbReference type="InterPro" id="IPR001584">
    <property type="entry name" value="Integrase_cat-core"/>
</dbReference>
<dbReference type="PANTHER" id="PTHR37984:SF5">
    <property type="entry name" value="PROTEIN NYNRIN-LIKE"/>
    <property type="match status" value="1"/>
</dbReference>
<dbReference type="OrthoDB" id="6612506at2759"/>
<dbReference type="PANTHER" id="PTHR37984">
    <property type="entry name" value="PROTEIN CBG26694"/>
    <property type="match status" value="1"/>
</dbReference>
<dbReference type="PROSITE" id="PS50994">
    <property type="entry name" value="INTEGRASE"/>
    <property type="match status" value="1"/>
</dbReference>
<dbReference type="InterPro" id="IPR050951">
    <property type="entry name" value="Retrovirus_Pol_polyprotein"/>
</dbReference>
<accession>A0A6G0Y139</accession>
<gene>
    <name evidence="3" type="ORF">FWK35_00018998</name>
</gene>
<evidence type="ECO:0000256" key="1">
    <source>
        <dbReference type="ARBA" id="ARBA00012493"/>
    </source>
</evidence>
<dbReference type="GO" id="GO:0003676">
    <property type="term" value="F:nucleic acid binding"/>
    <property type="evidence" value="ECO:0007669"/>
    <property type="project" value="InterPro"/>
</dbReference>
<dbReference type="InterPro" id="IPR012337">
    <property type="entry name" value="RNaseH-like_sf"/>
</dbReference>
<dbReference type="EC" id="2.7.7.49" evidence="1"/>
<dbReference type="Pfam" id="PF17921">
    <property type="entry name" value="Integrase_H2C2"/>
    <property type="match status" value="1"/>
</dbReference>
<organism evidence="3 4">
    <name type="scientific">Aphis craccivora</name>
    <name type="common">Cowpea aphid</name>
    <dbReference type="NCBI Taxonomy" id="307492"/>
    <lineage>
        <taxon>Eukaryota</taxon>
        <taxon>Metazoa</taxon>
        <taxon>Ecdysozoa</taxon>
        <taxon>Arthropoda</taxon>
        <taxon>Hexapoda</taxon>
        <taxon>Insecta</taxon>
        <taxon>Pterygota</taxon>
        <taxon>Neoptera</taxon>
        <taxon>Paraneoptera</taxon>
        <taxon>Hemiptera</taxon>
        <taxon>Sternorrhyncha</taxon>
        <taxon>Aphidomorpha</taxon>
        <taxon>Aphidoidea</taxon>
        <taxon>Aphididae</taxon>
        <taxon>Aphidini</taxon>
        <taxon>Aphis</taxon>
        <taxon>Aphis</taxon>
    </lineage>
</organism>
<comment type="caution">
    <text evidence="3">The sequence shown here is derived from an EMBL/GenBank/DDBJ whole genome shotgun (WGS) entry which is preliminary data.</text>
</comment>
<proteinExistence type="predicted"/>
<evidence type="ECO:0000313" key="4">
    <source>
        <dbReference type="Proteomes" id="UP000478052"/>
    </source>
</evidence>
<dbReference type="AlphaFoldDB" id="A0A6G0Y139"/>
<evidence type="ECO:0000259" key="2">
    <source>
        <dbReference type="PROSITE" id="PS50994"/>
    </source>
</evidence>
<dbReference type="Proteomes" id="UP000478052">
    <property type="component" value="Unassembled WGS sequence"/>
</dbReference>
<keyword evidence="4" id="KW-1185">Reference proteome</keyword>
<feature type="domain" description="Integrase catalytic" evidence="2">
    <location>
        <begin position="61"/>
        <end position="151"/>
    </location>
</feature>
<reference evidence="3 4" key="1">
    <citation type="submission" date="2019-08" db="EMBL/GenBank/DDBJ databases">
        <title>Whole genome of Aphis craccivora.</title>
        <authorList>
            <person name="Voronova N.V."/>
            <person name="Shulinski R.S."/>
            <person name="Bandarenka Y.V."/>
            <person name="Zhorov D.G."/>
            <person name="Warner D."/>
        </authorList>
    </citation>
    <scope>NUCLEOTIDE SEQUENCE [LARGE SCALE GENOMIC DNA]</scope>
    <source>
        <strain evidence="3">180601</strain>
        <tissue evidence="3">Whole Body</tissue>
    </source>
</reference>
<sequence length="239" mass="27964">MHRDLLLVRETHIHFGHVGAYKTYHILRDNYHFRNMYNRIKNSPNPVNYVKKAKGSTISTIPAEPKCTIPLDLMGLLPRGQLGMRYILTLVDIFSKHVRLYAIRRVNTDTIFHKLTHDYLPKHGPIKKILTDNGTQFTSSKWTEQLQFISLPTNEQTTDVNIIIELAKSRLQKRADQRNRIKDQKKKFPTYQMGQQVLVKEHKLSSGTDKEIHKFFLLYRGPYTISQVHENNTLIITDD</sequence>
<dbReference type="GO" id="GO:0015074">
    <property type="term" value="P:DNA integration"/>
    <property type="evidence" value="ECO:0007669"/>
    <property type="project" value="InterPro"/>
</dbReference>
<dbReference type="InterPro" id="IPR036397">
    <property type="entry name" value="RNaseH_sf"/>
</dbReference>
<name>A0A6G0Y139_APHCR</name>
<evidence type="ECO:0000313" key="3">
    <source>
        <dbReference type="EMBL" id="KAF0746918.1"/>
    </source>
</evidence>
<dbReference type="SUPFAM" id="SSF53098">
    <property type="entry name" value="Ribonuclease H-like"/>
    <property type="match status" value="1"/>
</dbReference>
<dbReference type="InterPro" id="IPR041588">
    <property type="entry name" value="Integrase_H2C2"/>
</dbReference>